<dbReference type="RefSeq" id="WP_101753029.1">
    <property type="nucleotide sequence ID" value="NZ_CP025430.1"/>
</dbReference>
<protein>
    <submittedName>
        <fullName evidence="2">Alpha/beta hydrolase</fullName>
    </submittedName>
</protein>
<dbReference type="PANTHER" id="PTHR43194">
    <property type="entry name" value="HYDROLASE ALPHA/BETA FOLD FAMILY"/>
    <property type="match status" value="1"/>
</dbReference>
<gene>
    <name evidence="2" type="ORF">CX676_13170</name>
</gene>
<reference evidence="2 3" key="1">
    <citation type="journal article" date="2013" name="Antonie Van Leeuwenhoek">
        <title>Paracoccus zhejiangensis sp. nov., isolated from activated sludge in wastewater-treatment system.</title>
        <authorList>
            <person name="Wu Z.G."/>
            <person name="Zhang D.F."/>
            <person name="Liu Y.L."/>
            <person name="Wang F."/>
            <person name="Jiang X."/>
            <person name="Li C."/>
            <person name="Li S.P."/>
            <person name="Hong Q."/>
            <person name="Li W.J."/>
        </authorList>
    </citation>
    <scope>NUCLEOTIDE SEQUENCE [LARGE SCALE GENOMIC DNA]</scope>
    <source>
        <strain evidence="2 3">J6</strain>
    </source>
</reference>
<evidence type="ECO:0000313" key="3">
    <source>
        <dbReference type="Proteomes" id="UP000234530"/>
    </source>
</evidence>
<dbReference type="OrthoDB" id="5491135at2"/>
<dbReference type="Proteomes" id="UP000234530">
    <property type="component" value="Chromosome"/>
</dbReference>
<name>A0A2H5F0E4_9RHOB</name>
<accession>A0A2H5F0E4</accession>
<dbReference type="PANTHER" id="PTHR43194:SF2">
    <property type="entry name" value="PEROXISOMAL MEMBRANE PROTEIN LPX1"/>
    <property type="match status" value="1"/>
</dbReference>
<dbReference type="EMBL" id="CP025430">
    <property type="protein sequence ID" value="AUH65002.1"/>
    <property type="molecule type" value="Genomic_DNA"/>
</dbReference>
<sequence length="230" mass="24694">MTPLILLPGMMCDGRLFDPQIAALGQTREVRVAPISGHSSTAALAAEVLAHAPPRFALAGLSMGGIVAMEVLAQAPDRIERLALLDTNPRAELPEVQARRAPQIAAVEAGGLRQVMAEQMIPNYLADAAGHPDLLDLCMEMALDLGPQVFARQSLALRDRPDRQEVLAGAGMPTLILCGRADRLCPVERHELMHRQVPGSNLEIIEGAGHLPTLEQPEHTTAALARWLEA</sequence>
<feature type="domain" description="AB hydrolase-1" evidence="1">
    <location>
        <begin position="6"/>
        <end position="223"/>
    </location>
</feature>
<dbReference type="GO" id="GO:0016787">
    <property type="term" value="F:hydrolase activity"/>
    <property type="evidence" value="ECO:0007669"/>
    <property type="project" value="UniProtKB-KW"/>
</dbReference>
<dbReference type="InterPro" id="IPR000073">
    <property type="entry name" value="AB_hydrolase_1"/>
</dbReference>
<evidence type="ECO:0000313" key="2">
    <source>
        <dbReference type="EMBL" id="AUH65002.1"/>
    </source>
</evidence>
<dbReference type="Gene3D" id="3.40.50.1820">
    <property type="entry name" value="alpha/beta hydrolase"/>
    <property type="match status" value="1"/>
</dbReference>
<dbReference type="SUPFAM" id="SSF53474">
    <property type="entry name" value="alpha/beta-Hydrolases"/>
    <property type="match status" value="1"/>
</dbReference>
<dbReference type="KEGG" id="pzh:CX676_13170"/>
<dbReference type="PRINTS" id="PR00111">
    <property type="entry name" value="ABHYDROLASE"/>
</dbReference>
<dbReference type="InterPro" id="IPR029058">
    <property type="entry name" value="AB_hydrolase_fold"/>
</dbReference>
<dbReference type="Pfam" id="PF12697">
    <property type="entry name" value="Abhydrolase_6"/>
    <property type="match status" value="1"/>
</dbReference>
<proteinExistence type="predicted"/>
<dbReference type="AlphaFoldDB" id="A0A2H5F0E4"/>
<organism evidence="2 3">
    <name type="scientific">Paracoccus zhejiangensis</name>
    <dbReference type="NCBI Taxonomy" id="1077935"/>
    <lineage>
        <taxon>Bacteria</taxon>
        <taxon>Pseudomonadati</taxon>
        <taxon>Pseudomonadota</taxon>
        <taxon>Alphaproteobacteria</taxon>
        <taxon>Rhodobacterales</taxon>
        <taxon>Paracoccaceae</taxon>
        <taxon>Paracoccus</taxon>
    </lineage>
</organism>
<keyword evidence="3" id="KW-1185">Reference proteome</keyword>
<evidence type="ECO:0000259" key="1">
    <source>
        <dbReference type="Pfam" id="PF12697"/>
    </source>
</evidence>
<dbReference type="InterPro" id="IPR050228">
    <property type="entry name" value="Carboxylesterase_BioH"/>
</dbReference>
<keyword evidence="2" id="KW-0378">Hydrolase</keyword>